<feature type="compositionally biased region" description="Gly residues" evidence="2">
    <location>
        <begin position="820"/>
        <end position="829"/>
    </location>
</feature>
<name>A0A084VMA5_ANOSI</name>
<sequence>MSGMYGHNREAVRVKVKKCEKNIPSETRKFSVDPQITNLEVLYSLLAKAFDLKTDFGISYKVIEANGQESYLVVLSDWDLEAAFLRAHNQSIASKCEPCLNLRVDIKPFSETSDWDGTGAATNTIPRELVSLQQSIGAGQKYVQNKLPGLIMNQMEKTFSMVQRAFNLVEDPLLTQPIRPPLADAEFRKLQDSVGQIVAPEQLRKVIYLGGIDPSLRRVVWKHILNVYPDGMTGRERMEYMKKKSAEYYRLRDVWRSTMQRGNIVGELAYVTSMVRKDVLRTDRLHPFYAGSDDNQNIAALFNVLTTYALNHPAVSYCQGMSDIASPLLVTMGDEAQAYICFCAVMERLSCNFMLDGIAMTLKFAHLSEALQYYDPDFFAYLKHHQADDLLFCYRWLLLEMKREFAFDDALRMLEVLWSSLPPMAPKGELALYEKEYEPPPSDDNAHPPPSQSPSVMLRTPRENPYTKVCALRRQSSALSLTSSCCTSTNPQSSSRYGSGPGVGLGGRLDATRRLNLSLDENITRENVYSNRVGHVQKIHQSLDEAKIALVKQRKIVRSVGDDEDIQEVELVQQQQQDPREEEDNATDIEDSVFHSPQHQTNRKAPYPSSSNPFFGDSLESICPPEPEEELERPPESPLDFRPESTETAATNSSSAASSVRNSPVIGRSRSLFSTSAATGKLIARQLSNQKKHFTGGGSGGSSGAGNGSGIGHFHDLKEKIAASRKGIFGSQDKNSATSTDERGTVLLSETHGDRVKPKLVKNFNEFLNFAAINKSRISDRLATKKLLANASTTNVANAGKGTINNSGSIESTTSSYTTTGGGGIGGGASRDDSTETIEYNELKPKPVIKLTKSSFDDSDSSATSVGVVLDSMATTAALSRSSDNSSFIVDDSSASGSPIHVRKEKEKDTTTKVTPPTPVEAKEGGLSSQRPEELFMGGSYAATGTAADGSSPDDSQEYFPMTTSMTRELRLELENLDRHVFGNDFHSKQQRFFTLSSCVDMETPPESGDSLERAVGIQGVSPSTITTVVEIDQDTTQTTVTSIAYSKLDNNGSLPRSFDTTMEIQSIDEICDRSDDHRPEQAEEEGSAAAAVVVRYREKPGRRRQGTGGCPSSIVSDNRDSKRISTSSANVTSSDVFVWENPLHQECTDDNAMSPVSGGMVTGEVTGEVTQIHQRTATTPDEHPELEYDGEIIEETTLGKKSVTPIRLVRRNGDRSVPCSARNSMILPDSSDSSCDSPLARSPAAVKFKFHPNNPFFDAESSAIDNRPIGVPPLPRAGVTEEELGEGGALEEATEASAIIMGVSANETLLNKTFEEKPSPSASSVEPNPLDVGGEGGASGVPTIASSMKIAGVLPPPQEFGGGNPFLMFLCLTILLQHRDYIMKTGMDYNEMAMHFDKMVRKHNVTRVLNQARQMYAEYRRLYQQQLSQAGTASSRASMPGSVSMMASSFHGTQSIGIGGGNMDSLLRKASAPEVSSARRNTGGDLTLVT</sequence>
<dbReference type="EMBL" id="ATLV01014583">
    <property type="status" value="NOT_ANNOTATED_CDS"/>
    <property type="molecule type" value="Genomic_DNA"/>
</dbReference>
<dbReference type="Gene3D" id="1.10.472.80">
    <property type="entry name" value="Ypt/Rab-GAP domain of gyp1p, domain 3"/>
    <property type="match status" value="2"/>
</dbReference>
<feature type="compositionally biased region" description="Pro residues" evidence="2">
    <location>
        <begin position="439"/>
        <end position="452"/>
    </location>
</feature>
<evidence type="ECO:0000256" key="1">
    <source>
        <dbReference type="ARBA" id="ARBA00022468"/>
    </source>
</evidence>
<feature type="region of interest" description="Disordered" evidence="2">
    <location>
        <begin position="483"/>
        <end position="504"/>
    </location>
</feature>
<organism evidence="4">
    <name type="scientific">Anopheles sinensis</name>
    <name type="common">Mosquito</name>
    <dbReference type="NCBI Taxonomy" id="74873"/>
    <lineage>
        <taxon>Eukaryota</taxon>
        <taxon>Metazoa</taxon>
        <taxon>Ecdysozoa</taxon>
        <taxon>Arthropoda</taxon>
        <taxon>Hexapoda</taxon>
        <taxon>Insecta</taxon>
        <taxon>Pterygota</taxon>
        <taxon>Neoptera</taxon>
        <taxon>Endopterygota</taxon>
        <taxon>Diptera</taxon>
        <taxon>Nematocera</taxon>
        <taxon>Culicoidea</taxon>
        <taxon>Culicidae</taxon>
        <taxon>Anophelinae</taxon>
        <taxon>Anopheles</taxon>
    </lineage>
</organism>
<keyword evidence="1" id="KW-0343">GTPase activation</keyword>
<feature type="compositionally biased region" description="Gly residues" evidence="2">
    <location>
        <begin position="695"/>
        <end position="711"/>
    </location>
</feature>
<dbReference type="Gene3D" id="1.10.8.270">
    <property type="entry name" value="putative rabgap domain of human tbc1 domain family member 14 like domains"/>
    <property type="match status" value="1"/>
</dbReference>
<feature type="region of interest" description="Disordered" evidence="2">
    <location>
        <begin position="595"/>
        <end position="664"/>
    </location>
</feature>
<dbReference type="SUPFAM" id="SSF47923">
    <property type="entry name" value="Ypt/Rab-GAP domain of gyp1p"/>
    <property type="match status" value="2"/>
</dbReference>
<feature type="region of interest" description="Disordered" evidence="2">
    <location>
        <begin position="691"/>
        <end position="713"/>
    </location>
</feature>
<dbReference type="Proteomes" id="UP000030765">
    <property type="component" value="Unassembled WGS sequence"/>
</dbReference>
<feature type="region of interest" description="Disordered" evidence="2">
    <location>
        <begin position="436"/>
        <end position="460"/>
    </location>
</feature>
<dbReference type="EMBL" id="KE524975">
    <property type="protein sequence ID" value="KFB39099.1"/>
    <property type="molecule type" value="Genomic_DNA"/>
</dbReference>
<proteinExistence type="predicted"/>
<dbReference type="GO" id="GO:0005776">
    <property type="term" value="C:autophagosome"/>
    <property type="evidence" value="ECO:0007669"/>
    <property type="project" value="TreeGrafter"/>
</dbReference>
<evidence type="ECO:0000259" key="3">
    <source>
        <dbReference type="PROSITE" id="PS50086"/>
    </source>
</evidence>
<dbReference type="SMART" id="SM00164">
    <property type="entry name" value="TBC"/>
    <property type="match status" value="1"/>
</dbReference>
<dbReference type="PROSITE" id="PS50086">
    <property type="entry name" value="TBC_RABGAP"/>
    <property type="match status" value="1"/>
</dbReference>
<keyword evidence="6" id="KW-1185">Reference proteome</keyword>
<dbReference type="GO" id="GO:1901096">
    <property type="term" value="P:regulation of autophagosome maturation"/>
    <property type="evidence" value="ECO:0007669"/>
    <property type="project" value="TreeGrafter"/>
</dbReference>
<dbReference type="STRING" id="74873.A0A084VMA5"/>
<dbReference type="GO" id="GO:0005096">
    <property type="term" value="F:GTPase activator activity"/>
    <property type="evidence" value="ECO:0007669"/>
    <property type="project" value="UniProtKB-KW"/>
</dbReference>
<accession>A0A084VMA5</accession>
<dbReference type="VEuPathDB" id="VectorBase:ASIC006425"/>
<evidence type="ECO:0000313" key="5">
    <source>
        <dbReference type="EnsemblMetazoa" id="ASIC006425-PA"/>
    </source>
</evidence>
<evidence type="ECO:0000313" key="6">
    <source>
        <dbReference type="Proteomes" id="UP000030765"/>
    </source>
</evidence>
<feature type="compositionally biased region" description="Polar residues" evidence="2">
    <location>
        <begin position="881"/>
        <end position="897"/>
    </location>
</feature>
<dbReference type="OMA" id="GRERMEY"/>
<evidence type="ECO:0000256" key="2">
    <source>
        <dbReference type="SAM" id="MobiDB-lite"/>
    </source>
</evidence>
<dbReference type="FunFam" id="1.10.8.270:FF:000041">
    <property type="entry name" value="TBC1 domain family member 25"/>
    <property type="match status" value="1"/>
</dbReference>
<feature type="domain" description="Rab-GAP TBC" evidence="3">
    <location>
        <begin position="211"/>
        <end position="421"/>
    </location>
</feature>
<gene>
    <name evidence="4" type="ORF">ZHAS_00006425</name>
</gene>
<dbReference type="PANTHER" id="PTHR22957:SF333">
    <property type="entry name" value="TBC1 DOMAIN FAMILY MEMBER 25"/>
    <property type="match status" value="1"/>
</dbReference>
<feature type="compositionally biased region" description="Low complexity" evidence="2">
    <location>
        <begin position="807"/>
        <end position="819"/>
    </location>
</feature>
<dbReference type="OrthoDB" id="10264062at2759"/>
<dbReference type="VEuPathDB" id="VectorBase:ASIS006767"/>
<feature type="region of interest" description="Disordered" evidence="2">
    <location>
        <begin position="1470"/>
        <end position="1491"/>
    </location>
</feature>
<dbReference type="EnsemblMetazoa" id="ASIC006425-RA">
    <property type="protein sequence ID" value="ASIC006425-PA"/>
    <property type="gene ID" value="ASIC006425"/>
</dbReference>
<dbReference type="PANTHER" id="PTHR22957">
    <property type="entry name" value="TBC1 DOMAIN FAMILY MEMBER GTPASE-ACTIVATING PROTEIN"/>
    <property type="match status" value="1"/>
</dbReference>
<feature type="region of interest" description="Disordered" evidence="2">
    <location>
        <begin position="797"/>
        <end position="833"/>
    </location>
</feature>
<feature type="compositionally biased region" description="Basic and acidic residues" evidence="2">
    <location>
        <begin position="632"/>
        <end position="645"/>
    </location>
</feature>
<protein>
    <submittedName>
        <fullName evidence="5">Rab-GAP TBC domain-containing protein</fullName>
    </submittedName>
</protein>
<reference evidence="5" key="2">
    <citation type="submission" date="2020-05" db="UniProtKB">
        <authorList>
            <consortium name="EnsemblMetazoa"/>
        </authorList>
    </citation>
    <scope>IDENTIFICATION</scope>
</reference>
<dbReference type="InterPro" id="IPR000195">
    <property type="entry name" value="Rab-GAP-TBC_dom"/>
</dbReference>
<dbReference type="Pfam" id="PF00566">
    <property type="entry name" value="RabGAP-TBC"/>
    <property type="match status" value="1"/>
</dbReference>
<feature type="region of interest" description="Disordered" evidence="2">
    <location>
        <begin position="881"/>
        <end position="932"/>
    </location>
</feature>
<evidence type="ECO:0000313" key="4">
    <source>
        <dbReference type="EMBL" id="KFB39099.1"/>
    </source>
</evidence>
<feature type="region of interest" description="Disordered" evidence="2">
    <location>
        <begin position="1100"/>
        <end position="1128"/>
    </location>
</feature>
<feature type="compositionally biased region" description="Basic and acidic residues" evidence="2">
    <location>
        <begin position="902"/>
        <end position="911"/>
    </location>
</feature>
<dbReference type="InterPro" id="IPR035969">
    <property type="entry name" value="Rab-GAP_TBC_sf"/>
</dbReference>
<feature type="compositionally biased region" description="Low complexity" evidence="2">
    <location>
        <begin position="646"/>
        <end position="659"/>
    </location>
</feature>
<reference evidence="4 6" key="1">
    <citation type="journal article" date="2014" name="BMC Genomics">
        <title>Genome sequence of Anopheles sinensis provides insight into genetics basis of mosquito competence for malaria parasites.</title>
        <authorList>
            <person name="Zhou D."/>
            <person name="Zhang D."/>
            <person name="Ding G."/>
            <person name="Shi L."/>
            <person name="Hou Q."/>
            <person name="Ye Y."/>
            <person name="Xu Y."/>
            <person name="Zhou H."/>
            <person name="Xiong C."/>
            <person name="Li S."/>
            <person name="Yu J."/>
            <person name="Hong S."/>
            <person name="Yu X."/>
            <person name="Zou P."/>
            <person name="Chen C."/>
            <person name="Chang X."/>
            <person name="Wang W."/>
            <person name="Lv Y."/>
            <person name="Sun Y."/>
            <person name="Ma L."/>
            <person name="Shen B."/>
            <person name="Zhu C."/>
        </authorList>
    </citation>
    <scope>NUCLEOTIDE SEQUENCE [LARGE SCALE GENOMIC DNA]</scope>
</reference>
<feature type="region of interest" description="Disordered" evidence="2">
    <location>
        <begin position="1316"/>
        <end position="1339"/>
    </location>
</feature>
<dbReference type="FunFam" id="1.10.472.80:FF:000071">
    <property type="entry name" value="TBC1 domain family"/>
    <property type="match status" value="1"/>
</dbReference>